<reference evidence="1 2" key="1">
    <citation type="submission" date="2019-08" db="EMBL/GenBank/DDBJ databases">
        <title>Bradyrhizobium hipponensis sp. nov., a rhizobium isolated from a Lupinus angustifolius root nodule in Tunisia.</title>
        <authorList>
            <person name="Off K."/>
            <person name="Rejili M."/>
            <person name="Mars M."/>
            <person name="Brachmann A."/>
            <person name="Marin M."/>
        </authorList>
    </citation>
    <scope>NUCLEOTIDE SEQUENCE [LARGE SCALE GENOMIC DNA]</scope>
    <source>
        <strain evidence="1 2">CTAW11</strain>
    </source>
</reference>
<proteinExistence type="predicted"/>
<gene>
    <name evidence="1" type="ORF">FXB38_01210</name>
</gene>
<sequence length="120" mass="10929">MCGAARGGGAAKWGAGRGGGAAMCGAIAGRCAMAGGWNAGAAGRAMAGGAAGRAMAGGAAGRAIAGGAAGRAAGAAAGPGGPPLPWGWADALMLAASIEVLIKKAVKQTPRGSMIVAPSS</sequence>
<dbReference type="RefSeq" id="WP_148748961.1">
    <property type="nucleotide sequence ID" value="NZ_VSSR01000002.1"/>
</dbReference>
<protein>
    <submittedName>
        <fullName evidence="1">Uncharacterized protein</fullName>
    </submittedName>
</protein>
<comment type="caution">
    <text evidence="1">The sequence shown here is derived from an EMBL/GenBank/DDBJ whole genome shotgun (WGS) entry which is preliminary data.</text>
</comment>
<dbReference type="AlphaFoldDB" id="A0A5S4X2R3"/>
<organism evidence="1 2">
    <name type="scientific">Bradyrhizobium cytisi</name>
    <dbReference type="NCBI Taxonomy" id="515489"/>
    <lineage>
        <taxon>Bacteria</taxon>
        <taxon>Pseudomonadati</taxon>
        <taxon>Pseudomonadota</taxon>
        <taxon>Alphaproteobacteria</taxon>
        <taxon>Hyphomicrobiales</taxon>
        <taxon>Nitrobacteraceae</taxon>
        <taxon>Bradyrhizobium</taxon>
    </lineage>
</organism>
<accession>A0A5S4X2R3</accession>
<evidence type="ECO:0000313" key="1">
    <source>
        <dbReference type="EMBL" id="TYL88611.1"/>
    </source>
</evidence>
<dbReference type="Proteomes" id="UP000324853">
    <property type="component" value="Unassembled WGS sequence"/>
</dbReference>
<evidence type="ECO:0000313" key="2">
    <source>
        <dbReference type="Proteomes" id="UP000324853"/>
    </source>
</evidence>
<dbReference type="EMBL" id="VSSR01000002">
    <property type="protein sequence ID" value="TYL88611.1"/>
    <property type="molecule type" value="Genomic_DNA"/>
</dbReference>
<keyword evidence="2" id="KW-1185">Reference proteome</keyword>
<name>A0A5S4X2R3_9BRAD</name>